<reference evidence="1 2" key="1">
    <citation type="journal article" date="2022" name="Genome Biol. Evol.">
        <title>The Spruce Budworm Genome: Reconstructing the Evolutionary History of Antifreeze Proteins.</title>
        <authorList>
            <person name="Beliveau C."/>
            <person name="Gagne P."/>
            <person name="Picq S."/>
            <person name="Vernygora O."/>
            <person name="Keeling C.I."/>
            <person name="Pinkney K."/>
            <person name="Doucet D."/>
            <person name="Wen F."/>
            <person name="Johnston J.S."/>
            <person name="Maaroufi H."/>
            <person name="Boyle B."/>
            <person name="Laroche J."/>
            <person name="Dewar K."/>
            <person name="Juretic N."/>
            <person name="Blackburn G."/>
            <person name="Nisole A."/>
            <person name="Brunet B."/>
            <person name="Brandao M."/>
            <person name="Lumley L."/>
            <person name="Duan J."/>
            <person name="Quan G."/>
            <person name="Lucarotti C.J."/>
            <person name="Roe A.D."/>
            <person name="Sperling F.A.H."/>
            <person name="Levesque R.C."/>
            <person name="Cusson M."/>
        </authorList>
    </citation>
    <scope>NUCLEOTIDE SEQUENCE [LARGE SCALE GENOMIC DNA]</scope>
    <source>
        <strain evidence="1">Glfc:IPQL:Cfum</strain>
    </source>
</reference>
<evidence type="ECO:0000313" key="1">
    <source>
        <dbReference type="EMBL" id="KAI8439389.1"/>
    </source>
</evidence>
<name>A0ACC0KSU0_CHOFU</name>
<organism evidence="1 2">
    <name type="scientific">Choristoneura fumiferana</name>
    <name type="common">Spruce budworm moth</name>
    <name type="synonym">Archips fumiferana</name>
    <dbReference type="NCBI Taxonomy" id="7141"/>
    <lineage>
        <taxon>Eukaryota</taxon>
        <taxon>Metazoa</taxon>
        <taxon>Ecdysozoa</taxon>
        <taxon>Arthropoda</taxon>
        <taxon>Hexapoda</taxon>
        <taxon>Insecta</taxon>
        <taxon>Pterygota</taxon>
        <taxon>Neoptera</taxon>
        <taxon>Endopterygota</taxon>
        <taxon>Lepidoptera</taxon>
        <taxon>Glossata</taxon>
        <taxon>Ditrysia</taxon>
        <taxon>Tortricoidea</taxon>
        <taxon>Tortricidae</taxon>
        <taxon>Tortricinae</taxon>
        <taxon>Choristoneura</taxon>
    </lineage>
</organism>
<proteinExistence type="predicted"/>
<keyword evidence="2" id="KW-1185">Reference proteome</keyword>
<sequence length="457" mass="52241">MKRHTRSASNGDIPPADLETNMEKSDDGSPKKVKKRGKHSLIKDYLVDYTSNSNLHGLKYIGEKERTFVEKIFWIFMFTCCVVLCAGLIAKVYKKWNESPVIIPYPAVTVCFETKAMQSKYNFTKYYHLYNGSETYGNLTDQEGIDTVNTLKEVCPNITETFFGCKWKDVNKDYCSDLFSPILTEEGICYTFNTLGADHLLRQEKLHTDYQYLDFAFGENLTTPWTLENGYPDDTPIETYPHRGLWCKSRTIVCIDGDRGGSRLPMQRSSTRIQDGPNMTVCNAGSIECVQKAQMEMVTVAAQTSLNKDDTNGNEVNNTLRLARDVALRCKCKPTYMTRIFIFFKEAQFITSRRSELYGQTDFLANCGGLLGLFMGFSFLSVVEIIYFLTLRLWCALWKKKSKKRVADENQTKSMAKELASEVMLSTSLTSMKNQINFAWSILINSQYLATVYRVEI</sequence>
<comment type="caution">
    <text evidence="1">The sequence shown here is derived from an EMBL/GenBank/DDBJ whole genome shotgun (WGS) entry which is preliminary data.</text>
</comment>
<dbReference type="EMBL" id="CM046123">
    <property type="protein sequence ID" value="KAI8439389.1"/>
    <property type="molecule type" value="Genomic_DNA"/>
</dbReference>
<dbReference type="Proteomes" id="UP001064048">
    <property type="component" value="Chromosome 23"/>
</dbReference>
<evidence type="ECO:0000313" key="2">
    <source>
        <dbReference type="Proteomes" id="UP001064048"/>
    </source>
</evidence>
<gene>
    <name evidence="1" type="ORF">MSG28_013193</name>
</gene>
<accession>A0ACC0KSU0</accession>
<protein>
    <submittedName>
        <fullName evidence="1">Uncharacterized protein</fullName>
    </submittedName>
</protein>